<dbReference type="GO" id="GO:0003743">
    <property type="term" value="F:translation initiation factor activity"/>
    <property type="evidence" value="ECO:0007669"/>
    <property type="project" value="UniProtKB-KW"/>
</dbReference>
<dbReference type="SUPFAM" id="SSF82171">
    <property type="entry name" value="DPP6 N-terminal domain-like"/>
    <property type="match status" value="1"/>
</dbReference>
<gene>
    <name evidence="6" type="ORF">BOVATA_018760</name>
</gene>
<evidence type="ECO:0000256" key="4">
    <source>
        <dbReference type="ARBA" id="ARBA00022917"/>
    </source>
</evidence>
<accession>A0A2H6KBK7</accession>
<dbReference type="InterPro" id="IPR011387">
    <property type="entry name" value="TIF2A"/>
</dbReference>
<evidence type="ECO:0000313" key="6">
    <source>
        <dbReference type="EMBL" id="GBE60383.1"/>
    </source>
</evidence>
<sequence>MDAVSDAVASLTVRDPARSGRDWYIVAHSKKAQLYRFSPRGEDSTEDSCTLVWEENDITHCYPSHSGAEVCIARAGSASLEIVETLTRSVRTTIPLPADCTLSGALFSPKDNYLVVHTAWAEHNPNNLVIYRLEGSEARSVYAIPYTKSYCVKRYPIWTPCETYCVLRVGNDLLVWKNGDFNAEGSAGKISLPGGAEAPQAFPTNSIISVSPVSKRGTCFIALFLPNQQKFADGLVKIYSTLDLQAPVFEQLFSSAEEGEFFWNRNGTAAILRTFTNHVKGLQSYYGGNGLFLIHPMKPHYRTMMEPSKGLAHDVSWSQTANDVIIVKGNMPSELDMYDGNNGHKSLTFGRSNRNTIRRDPFDRLMLVAGFGNSSGDIDIWDLKNRCKIAQSKSNCAVFCEFSPDGRYFVTATTVPRMKVDNCFKIFSYGGKMVHKVDLDGLASVRICAPGATFTEREPSPGACSLQQTVTKSLYRPPGSRGDGSAAVHMRVDTQTLVATPVSRKDTAVLKGPPGADMTLLNAAAKVSRRKKAQKGAATK</sequence>
<dbReference type="OrthoDB" id="2194683at2759"/>
<evidence type="ECO:0000256" key="1">
    <source>
        <dbReference type="ARBA" id="ARBA00022540"/>
    </source>
</evidence>
<dbReference type="EMBL" id="BDSA01000002">
    <property type="protein sequence ID" value="GBE60383.1"/>
    <property type="molecule type" value="Genomic_DNA"/>
</dbReference>
<organism evidence="6 7">
    <name type="scientific">Babesia ovata</name>
    <dbReference type="NCBI Taxonomy" id="189622"/>
    <lineage>
        <taxon>Eukaryota</taxon>
        <taxon>Sar</taxon>
        <taxon>Alveolata</taxon>
        <taxon>Apicomplexa</taxon>
        <taxon>Aconoidasida</taxon>
        <taxon>Piroplasmida</taxon>
        <taxon>Babesiidae</taxon>
        <taxon>Babesia</taxon>
    </lineage>
</organism>
<keyword evidence="3" id="KW-0677">Repeat</keyword>
<comment type="caution">
    <text evidence="6">The sequence shown here is derived from an EMBL/GenBank/DDBJ whole genome shotgun (WGS) entry which is preliminary data.</text>
</comment>
<evidence type="ECO:0000313" key="7">
    <source>
        <dbReference type="Proteomes" id="UP000236319"/>
    </source>
</evidence>
<dbReference type="GO" id="GO:0000049">
    <property type="term" value="F:tRNA binding"/>
    <property type="evidence" value="ECO:0007669"/>
    <property type="project" value="TreeGrafter"/>
</dbReference>
<protein>
    <submittedName>
        <fullName evidence="6">Eukaryotic initiation factor</fullName>
    </submittedName>
</protein>
<dbReference type="AlphaFoldDB" id="A0A2H6KBK7"/>
<evidence type="ECO:0000256" key="2">
    <source>
        <dbReference type="ARBA" id="ARBA00022574"/>
    </source>
</evidence>
<keyword evidence="1 6" id="KW-0396">Initiation factor</keyword>
<dbReference type="Proteomes" id="UP000236319">
    <property type="component" value="Unassembled WGS sequence"/>
</dbReference>
<reference evidence="6 7" key="1">
    <citation type="journal article" date="2017" name="BMC Genomics">
        <title>Whole-genome assembly of Babesia ovata and comparative genomics between closely related pathogens.</title>
        <authorList>
            <person name="Yamagishi J."/>
            <person name="Asada M."/>
            <person name="Hakimi H."/>
            <person name="Tanaka T.Q."/>
            <person name="Sugimoto C."/>
            <person name="Kawazu S."/>
        </authorList>
    </citation>
    <scope>NUCLEOTIDE SEQUENCE [LARGE SCALE GENOMIC DNA]</scope>
    <source>
        <strain evidence="6 7">Miyake</strain>
    </source>
</reference>
<dbReference type="RefSeq" id="XP_028866626.1">
    <property type="nucleotide sequence ID" value="XM_029010793.1"/>
</dbReference>
<proteinExistence type="predicted"/>
<keyword evidence="4" id="KW-0648">Protein biosynthesis</keyword>
<feature type="domain" description="Translation initiation factor beta propellor-like" evidence="5">
    <location>
        <begin position="253"/>
        <end position="443"/>
    </location>
</feature>
<evidence type="ECO:0000259" key="5">
    <source>
        <dbReference type="Pfam" id="PF08662"/>
    </source>
</evidence>
<dbReference type="Pfam" id="PF08662">
    <property type="entry name" value="eIF2A"/>
    <property type="match status" value="1"/>
</dbReference>
<dbReference type="GO" id="GO:0022627">
    <property type="term" value="C:cytosolic small ribosomal subunit"/>
    <property type="evidence" value="ECO:0007669"/>
    <property type="project" value="TreeGrafter"/>
</dbReference>
<name>A0A2H6KBK7_9APIC</name>
<evidence type="ECO:0000256" key="3">
    <source>
        <dbReference type="ARBA" id="ARBA00022737"/>
    </source>
</evidence>
<keyword evidence="2" id="KW-0853">WD repeat</keyword>
<dbReference type="PANTHER" id="PTHR13227:SF0">
    <property type="entry name" value="EUKARYOTIC TRANSLATION INITIATION FACTOR 2A"/>
    <property type="match status" value="1"/>
</dbReference>
<keyword evidence="7" id="KW-1185">Reference proteome</keyword>
<dbReference type="InterPro" id="IPR013979">
    <property type="entry name" value="TIF_beta_prop-like"/>
</dbReference>
<dbReference type="PANTHER" id="PTHR13227">
    <property type="entry name" value="EUKARYOTIC TRANSLATION INITIATION FACTOR 2A"/>
    <property type="match status" value="1"/>
</dbReference>
<dbReference type="VEuPathDB" id="PiroplasmaDB:BOVATA_018760"/>
<dbReference type="GO" id="GO:0043022">
    <property type="term" value="F:ribosome binding"/>
    <property type="evidence" value="ECO:0007669"/>
    <property type="project" value="TreeGrafter"/>
</dbReference>
<dbReference type="GO" id="GO:0003729">
    <property type="term" value="F:mRNA binding"/>
    <property type="evidence" value="ECO:0007669"/>
    <property type="project" value="TreeGrafter"/>
</dbReference>
<dbReference type="GeneID" id="39874153"/>